<name>A0A6J0U1B4_9SAUR</name>
<dbReference type="InterPro" id="IPR036236">
    <property type="entry name" value="Znf_C2H2_sf"/>
</dbReference>
<dbReference type="PROSITE" id="PS50804">
    <property type="entry name" value="SCAN_BOX"/>
    <property type="match status" value="1"/>
</dbReference>
<dbReference type="PANTHER" id="PTHR23226:SF379">
    <property type="entry name" value="C2H2-TYPE DOMAIN-CONTAINING PROTEIN"/>
    <property type="match status" value="1"/>
</dbReference>
<keyword evidence="13" id="KW-1185">Reference proteome</keyword>
<dbReference type="Gene3D" id="1.10.4020.10">
    <property type="entry name" value="DNA breaking-rejoining enzymes"/>
    <property type="match status" value="1"/>
</dbReference>
<dbReference type="GO" id="GO:0005634">
    <property type="term" value="C:nucleus"/>
    <property type="evidence" value="ECO:0007669"/>
    <property type="project" value="UniProtKB-SubCell"/>
</dbReference>
<dbReference type="InterPro" id="IPR001909">
    <property type="entry name" value="KRAB"/>
</dbReference>
<dbReference type="PROSITE" id="PS50805">
    <property type="entry name" value="KRAB"/>
    <property type="match status" value="1"/>
</dbReference>
<feature type="domain" description="SCAN box" evidence="11">
    <location>
        <begin position="207"/>
        <end position="286"/>
    </location>
</feature>
<dbReference type="PROSITE" id="PS50157">
    <property type="entry name" value="ZINC_FINGER_C2H2_2"/>
    <property type="match status" value="6"/>
</dbReference>
<dbReference type="Proteomes" id="UP001652642">
    <property type="component" value="Chromosome 6"/>
</dbReference>
<dbReference type="GO" id="GO:0008270">
    <property type="term" value="F:zinc ion binding"/>
    <property type="evidence" value="ECO:0007669"/>
    <property type="project" value="UniProtKB-KW"/>
</dbReference>
<evidence type="ECO:0000256" key="1">
    <source>
        <dbReference type="ARBA" id="ARBA00022723"/>
    </source>
</evidence>
<dbReference type="InParanoid" id="A0A6J0U1B4"/>
<feature type="domain" description="C2H2-type" evidence="10">
    <location>
        <begin position="694"/>
        <end position="721"/>
    </location>
</feature>
<dbReference type="SMART" id="SM00355">
    <property type="entry name" value="ZnF_C2H2"/>
    <property type="match status" value="6"/>
</dbReference>
<dbReference type="InterPro" id="IPR013087">
    <property type="entry name" value="Znf_C2H2_type"/>
</dbReference>
<keyword evidence="4" id="KW-0862">Zinc</keyword>
<feature type="domain" description="KRAB" evidence="12">
    <location>
        <begin position="293"/>
        <end position="364"/>
    </location>
</feature>
<evidence type="ECO:0000256" key="6">
    <source>
        <dbReference type="ARBA" id="ARBA00023163"/>
    </source>
</evidence>
<keyword evidence="3 8" id="KW-0863">Zinc-finger</keyword>
<feature type="domain" description="C2H2-type" evidence="10">
    <location>
        <begin position="806"/>
        <end position="833"/>
    </location>
</feature>
<accession>A0A6J0U1B4</accession>
<dbReference type="PANTHER" id="PTHR23226">
    <property type="entry name" value="ZINC FINGER AND SCAN DOMAIN-CONTAINING"/>
    <property type="match status" value="1"/>
</dbReference>
<dbReference type="InterPro" id="IPR036051">
    <property type="entry name" value="KRAB_dom_sf"/>
</dbReference>
<dbReference type="GO" id="GO:0000978">
    <property type="term" value="F:RNA polymerase II cis-regulatory region sequence-specific DNA binding"/>
    <property type="evidence" value="ECO:0007669"/>
    <property type="project" value="TreeGrafter"/>
</dbReference>
<evidence type="ECO:0000259" key="10">
    <source>
        <dbReference type="PROSITE" id="PS50157"/>
    </source>
</evidence>
<dbReference type="SMART" id="SM00349">
    <property type="entry name" value="KRAB"/>
    <property type="match status" value="1"/>
</dbReference>
<keyword evidence="5" id="KW-0805">Transcription regulation</keyword>
<dbReference type="SUPFAM" id="SSF109640">
    <property type="entry name" value="KRAB domain (Kruppel-associated box)"/>
    <property type="match status" value="1"/>
</dbReference>
<feature type="domain" description="C2H2-type" evidence="10">
    <location>
        <begin position="666"/>
        <end position="693"/>
    </location>
</feature>
<dbReference type="KEGG" id="pvt:110081779"/>
<dbReference type="CDD" id="cd07936">
    <property type="entry name" value="SCAN"/>
    <property type="match status" value="1"/>
</dbReference>
<dbReference type="InterPro" id="IPR038269">
    <property type="entry name" value="SCAN_sf"/>
</dbReference>
<evidence type="ECO:0000313" key="14">
    <source>
        <dbReference type="RefSeq" id="XP_020654442.2"/>
    </source>
</evidence>
<gene>
    <name evidence="14" type="primary">LOC110081779</name>
</gene>
<keyword evidence="7" id="KW-0539">Nucleus</keyword>
<reference evidence="14" key="1">
    <citation type="submission" date="2025-08" db="UniProtKB">
        <authorList>
            <consortium name="RefSeq"/>
        </authorList>
    </citation>
    <scope>IDENTIFICATION</scope>
</reference>
<dbReference type="GO" id="GO:0000981">
    <property type="term" value="F:DNA-binding transcription factor activity, RNA polymerase II-specific"/>
    <property type="evidence" value="ECO:0007669"/>
    <property type="project" value="TreeGrafter"/>
</dbReference>
<evidence type="ECO:0000313" key="13">
    <source>
        <dbReference type="Proteomes" id="UP001652642"/>
    </source>
</evidence>
<evidence type="ECO:0000256" key="2">
    <source>
        <dbReference type="ARBA" id="ARBA00022737"/>
    </source>
</evidence>
<dbReference type="Gene3D" id="6.10.140.140">
    <property type="match status" value="1"/>
</dbReference>
<dbReference type="GeneID" id="110081779"/>
<dbReference type="Pfam" id="PF01352">
    <property type="entry name" value="KRAB"/>
    <property type="match status" value="1"/>
</dbReference>
<evidence type="ECO:0000256" key="5">
    <source>
        <dbReference type="ARBA" id="ARBA00023015"/>
    </source>
</evidence>
<feature type="compositionally biased region" description="Basic and acidic residues" evidence="9">
    <location>
        <begin position="474"/>
        <end position="491"/>
    </location>
</feature>
<feature type="compositionally biased region" description="Polar residues" evidence="9">
    <location>
        <begin position="866"/>
        <end position="880"/>
    </location>
</feature>
<keyword evidence="6" id="KW-0804">Transcription</keyword>
<dbReference type="RefSeq" id="XP_020654442.2">
    <property type="nucleotide sequence ID" value="XM_020798783.2"/>
</dbReference>
<sequence length="895" mass="101532">MAAKVETRLAFTRETPTEPALNKMDASTELSELPNVVQCGTIEDLLHHMAPQQGQARIPQCWEDAWQQILQVMGSEPLTKTMSSEEPQTEGIDAAQENAKPAGMLQQPATDVNVPPEITPTLPFPPKNMWMLHFQIEDDIEACLETFEWMAYTHHWPREQWVARLKPYLSCKALLACNVLGHDVVPTYDAVKESILCRYGITPEMQRRGFREFRYQEAKGPRKAYQKLRVLGRRWLKPEKHTKEQILELLLLEQFLAILPQEMQSWVRERSPQTCTQAVELAEGFQLRNEPPIPLEDVCVKFSEEEWAFLTEEQRALYRDIVLENFQNASALGIPQEKPTLIKQIQEERIPCFQDYVLRGDSQDNPFTGFPLENLDVIRQMPKEGIHCLQDVTLREDSQESPLTGASLEKPEVIKQAQELGIPCFPDDTLRGDSQDCHFRENARLPNSTEKRIASKKAEMEMKEQSTAAGVTQDRLDSSRAPEGEFLRSEKQPPQPLKPSPVRTSPSRSHPRKKQVSASKGQPPKRKKQPPPTASEPHSGGKRLQLTSTGEMSGGIGSDATVSTHKSLKQKKRPKGQEGPPKLKKQPMPTGKPPKLRNKTASDDEPPTLKKDPQQEKKALLQKKRCRQPEKKQQPLPLAPSRKSHAGTLSVITWHPPFSATVVSDLTCVECGRTFRQRADLRHHQYVHTQEKPYACTVCDKCFRHPSNLHIHLRIHSGEKPYRCPECGRTFSQSCNLRTHRKIHTDSKPFNCCVCGKTFRHRANLTIHQRIHTGERPYSCSVCPKRFCDRSSLVQHERVHTGERPYACRVCDQKFSQISHLIKHCRVHPGARGPPKSKTSGGRSLSPPKNGFSRSHGKDSFRVTAVNKQDQKSAWVSKTWVSPAKSDPAQTGTTT</sequence>
<feature type="domain" description="C2H2-type" evidence="10">
    <location>
        <begin position="722"/>
        <end position="749"/>
    </location>
</feature>
<evidence type="ECO:0000256" key="4">
    <source>
        <dbReference type="ARBA" id="ARBA00022833"/>
    </source>
</evidence>
<dbReference type="CDD" id="cd07765">
    <property type="entry name" value="KRAB_A-box"/>
    <property type="match status" value="1"/>
</dbReference>
<dbReference type="Pfam" id="PF00096">
    <property type="entry name" value="zf-C2H2"/>
    <property type="match status" value="5"/>
</dbReference>
<feature type="compositionally biased region" description="Basic and acidic residues" evidence="9">
    <location>
        <begin position="607"/>
        <end position="619"/>
    </location>
</feature>
<proteinExistence type="predicted"/>
<dbReference type="OrthoDB" id="6077919at2759"/>
<evidence type="ECO:0000256" key="3">
    <source>
        <dbReference type="ARBA" id="ARBA00022771"/>
    </source>
</evidence>
<dbReference type="Pfam" id="PF02023">
    <property type="entry name" value="SCAN"/>
    <property type="match status" value="1"/>
</dbReference>
<keyword evidence="2" id="KW-0677">Repeat</keyword>
<keyword evidence="1" id="KW-0479">Metal-binding</keyword>
<evidence type="ECO:0000256" key="9">
    <source>
        <dbReference type="SAM" id="MobiDB-lite"/>
    </source>
</evidence>
<dbReference type="Gene3D" id="3.30.160.60">
    <property type="entry name" value="Classic Zinc Finger"/>
    <property type="match status" value="6"/>
</dbReference>
<dbReference type="SUPFAM" id="SSF57667">
    <property type="entry name" value="beta-beta-alpha zinc fingers"/>
    <property type="match status" value="3"/>
</dbReference>
<evidence type="ECO:0000259" key="11">
    <source>
        <dbReference type="PROSITE" id="PS50804"/>
    </source>
</evidence>
<evidence type="ECO:0000259" key="12">
    <source>
        <dbReference type="PROSITE" id="PS50805"/>
    </source>
</evidence>
<dbReference type="PROSITE" id="PS00028">
    <property type="entry name" value="ZINC_FINGER_C2H2_1"/>
    <property type="match status" value="6"/>
</dbReference>
<dbReference type="SUPFAM" id="SSF47353">
    <property type="entry name" value="Retrovirus capsid dimerization domain-like"/>
    <property type="match status" value="1"/>
</dbReference>
<feature type="region of interest" description="Disordered" evidence="9">
    <location>
        <begin position="457"/>
        <end position="644"/>
    </location>
</feature>
<evidence type="ECO:0000256" key="8">
    <source>
        <dbReference type="PROSITE-ProRule" id="PRU00042"/>
    </source>
</evidence>
<feature type="region of interest" description="Disordered" evidence="9">
    <location>
        <begin position="827"/>
        <end position="895"/>
    </location>
</feature>
<evidence type="ECO:0000256" key="7">
    <source>
        <dbReference type="ARBA" id="ARBA00023242"/>
    </source>
</evidence>
<feature type="domain" description="C2H2-type" evidence="10">
    <location>
        <begin position="778"/>
        <end position="805"/>
    </location>
</feature>
<organism evidence="13 14">
    <name type="scientific">Pogona vitticeps</name>
    <name type="common">central bearded dragon</name>
    <dbReference type="NCBI Taxonomy" id="103695"/>
    <lineage>
        <taxon>Eukaryota</taxon>
        <taxon>Metazoa</taxon>
        <taxon>Chordata</taxon>
        <taxon>Craniata</taxon>
        <taxon>Vertebrata</taxon>
        <taxon>Euteleostomi</taxon>
        <taxon>Lepidosauria</taxon>
        <taxon>Squamata</taxon>
        <taxon>Bifurcata</taxon>
        <taxon>Unidentata</taxon>
        <taxon>Episquamata</taxon>
        <taxon>Toxicofera</taxon>
        <taxon>Iguania</taxon>
        <taxon>Acrodonta</taxon>
        <taxon>Agamidae</taxon>
        <taxon>Amphibolurinae</taxon>
        <taxon>Pogona</taxon>
    </lineage>
</organism>
<protein>
    <submittedName>
        <fullName evidence="14">Uncharacterized protein</fullName>
    </submittedName>
</protein>
<feature type="domain" description="C2H2-type" evidence="10">
    <location>
        <begin position="750"/>
        <end position="777"/>
    </location>
</feature>
<dbReference type="SMART" id="SM00431">
    <property type="entry name" value="SCAN"/>
    <property type="match status" value="1"/>
</dbReference>
<dbReference type="InterPro" id="IPR003309">
    <property type="entry name" value="SCAN_dom"/>
</dbReference>